<evidence type="ECO:0000313" key="3">
    <source>
        <dbReference type="Proteomes" id="UP000198287"/>
    </source>
</evidence>
<sequence>MAPFYVTSSFQEHASKLGTFTECPIQWDGKRECLRYKSSVGNFKVKMWHFNVFLTIDLATDGALFYNFFQIGRSTLAKPYMPLPIALILALLGVLTFYVSLNHVMVTLYGKEAVNGWNEILKIEGQLVKGMHTAIENGATMIVNSDAALTATLLFIIRNFSMYPYLLVPSELFMEFDAFHYPLRDMNRTCEFSQVTLVILNVLHFTILTVNAFEASRIMPLVILIFISMLNLMKTIFSTCHTNRNDVLSQWRE</sequence>
<gene>
    <name evidence="2" type="ORF">Fcan01_24906</name>
</gene>
<feature type="transmembrane region" description="Helical" evidence="1">
    <location>
        <begin position="218"/>
        <end position="237"/>
    </location>
</feature>
<reference evidence="2 3" key="1">
    <citation type="submission" date="2015-12" db="EMBL/GenBank/DDBJ databases">
        <title>The genome of Folsomia candida.</title>
        <authorList>
            <person name="Faddeeva A."/>
            <person name="Derks M.F."/>
            <person name="Anvar Y."/>
            <person name="Smit S."/>
            <person name="Van Straalen N."/>
            <person name="Roelofs D."/>
        </authorList>
    </citation>
    <scope>NUCLEOTIDE SEQUENCE [LARGE SCALE GENOMIC DNA]</scope>
    <source>
        <strain evidence="2 3">VU population</strain>
        <tissue evidence="2">Whole body</tissue>
    </source>
</reference>
<name>A0A226D7V0_FOLCA</name>
<proteinExistence type="predicted"/>
<feature type="transmembrane region" description="Helical" evidence="1">
    <location>
        <begin position="81"/>
        <end position="101"/>
    </location>
</feature>
<dbReference type="EMBL" id="LNIX01000034">
    <property type="protein sequence ID" value="OXA40336.1"/>
    <property type="molecule type" value="Genomic_DNA"/>
</dbReference>
<dbReference type="AlphaFoldDB" id="A0A226D7V0"/>
<feature type="transmembrane region" description="Helical" evidence="1">
    <location>
        <begin position="48"/>
        <end position="69"/>
    </location>
</feature>
<keyword evidence="1" id="KW-1133">Transmembrane helix</keyword>
<keyword evidence="3" id="KW-1185">Reference proteome</keyword>
<protein>
    <submittedName>
        <fullName evidence="2">Uncharacterized protein</fullName>
    </submittedName>
</protein>
<evidence type="ECO:0000256" key="1">
    <source>
        <dbReference type="SAM" id="Phobius"/>
    </source>
</evidence>
<evidence type="ECO:0000313" key="2">
    <source>
        <dbReference type="EMBL" id="OXA40336.1"/>
    </source>
</evidence>
<keyword evidence="1" id="KW-0472">Membrane</keyword>
<dbReference type="Proteomes" id="UP000198287">
    <property type="component" value="Unassembled WGS sequence"/>
</dbReference>
<comment type="caution">
    <text evidence="2">The sequence shown here is derived from an EMBL/GenBank/DDBJ whole genome shotgun (WGS) entry which is preliminary data.</text>
</comment>
<organism evidence="2 3">
    <name type="scientific">Folsomia candida</name>
    <name type="common">Springtail</name>
    <dbReference type="NCBI Taxonomy" id="158441"/>
    <lineage>
        <taxon>Eukaryota</taxon>
        <taxon>Metazoa</taxon>
        <taxon>Ecdysozoa</taxon>
        <taxon>Arthropoda</taxon>
        <taxon>Hexapoda</taxon>
        <taxon>Collembola</taxon>
        <taxon>Entomobryomorpha</taxon>
        <taxon>Isotomoidea</taxon>
        <taxon>Isotomidae</taxon>
        <taxon>Proisotominae</taxon>
        <taxon>Folsomia</taxon>
    </lineage>
</organism>
<feature type="transmembrane region" description="Helical" evidence="1">
    <location>
        <begin position="189"/>
        <end position="212"/>
    </location>
</feature>
<accession>A0A226D7V0</accession>
<keyword evidence="1" id="KW-0812">Transmembrane</keyword>